<comment type="caution">
    <text evidence="15">The sequence shown here is derived from an EMBL/GenBank/DDBJ whole genome shotgun (WGS) entry which is preliminary data.</text>
</comment>
<dbReference type="NCBIfam" id="TIGR03661">
    <property type="entry name" value="T1SS_VCA0849"/>
    <property type="match status" value="1"/>
</dbReference>
<evidence type="ECO:0000256" key="12">
    <source>
        <dbReference type="PIRSR" id="PIRSR001205-1"/>
    </source>
</evidence>
<evidence type="ECO:0000259" key="14">
    <source>
        <dbReference type="SMART" id="SM00235"/>
    </source>
</evidence>
<dbReference type="PIRSF" id="PIRSF001205">
    <property type="entry name" value="Peptidase_M10B"/>
    <property type="match status" value="1"/>
</dbReference>
<dbReference type="InterPro" id="IPR001343">
    <property type="entry name" value="Hemolysn_Ca-bd"/>
</dbReference>
<comment type="subcellular location">
    <subcellularLocation>
        <location evidence="2">Secreted</location>
    </subcellularLocation>
</comment>
<evidence type="ECO:0000256" key="2">
    <source>
        <dbReference type="ARBA" id="ARBA00004613"/>
    </source>
</evidence>
<keyword evidence="8" id="KW-0378">Hydrolase</keyword>
<comment type="cofactor">
    <cofactor evidence="1">
        <name>Ca(2+)</name>
        <dbReference type="ChEBI" id="CHEBI:29108"/>
    </cofactor>
</comment>
<evidence type="ECO:0000256" key="7">
    <source>
        <dbReference type="ARBA" id="ARBA00022737"/>
    </source>
</evidence>
<dbReference type="GO" id="GO:0006508">
    <property type="term" value="P:proteolysis"/>
    <property type="evidence" value="ECO:0007669"/>
    <property type="project" value="UniProtKB-KW"/>
</dbReference>
<evidence type="ECO:0000256" key="13">
    <source>
        <dbReference type="PIRSR" id="PIRSR001205-2"/>
    </source>
</evidence>
<dbReference type="InterPro" id="IPR016294">
    <property type="entry name" value="Pept_M10B"/>
</dbReference>
<accession>A0A7Y7YAD6</accession>
<evidence type="ECO:0000256" key="3">
    <source>
        <dbReference type="ARBA" id="ARBA00009490"/>
    </source>
</evidence>
<name>A0A7Y7YAD6_9PSED</name>
<dbReference type="InterPro" id="IPR013858">
    <property type="entry name" value="Peptidase_M10B_C"/>
</dbReference>
<dbReference type="InterPro" id="IPR019960">
    <property type="entry name" value="T1SS_VCA0849"/>
</dbReference>
<proteinExistence type="inferred from homology"/>
<dbReference type="GO" id="GO:0005509">
    <property type="term" value="F:calcium ion binding"/>
    <property type="evidence" value="ECO:0007669"/>
    <property type="project" value="InterPro"/>
</dbReference>
<dbReference type="InterPro" id="IPR011049">
    <property type="entry name" value="Serralysin-like_metalloprot_C"/>
</dbReference>
<dbReference type="SUPFAM" id="SSF51120">
    <property type="entry name" value="beta-Roll"/>
    <property type="match status" value="1"/>
</dbReference>
<sequence>MKVSKASEVVNQHLLSTVREFSARSGRGEGQAVNGKPSYSVDQAATNLLNGSTPWADTDGNGKIELTYSFPSTSQLLSNDDYYELGLAGLHEFSPMQKTQAALAMQSWADAANISFSAASRGGDGHITFGDYKVGDGVAQTIRPGDASGLGGQSWYSTADGYEDNKSPALNNNGRQTLTHEIGHALGLPHPGNYNGAGTSYTHNATYAQDTLGYSVMSYWSETSNSQDFSRDGTAHYASAPLMDDIAAIQKLYGANWSTRADDTTYGFNSNTGRDFLSASQSWDALVFCAWDGGGNDTLDFSGFSQNQKINLHAGAFSDVGGMVGNISIAQGVALENAVGGSGNDLLIGNETANELRGGAGNDILYGAGGADRLWGEAGNDTFVFMVAADSAPGAADRIMDFVSGEDKIDLSGITRGAGLNIVDAFTGVTGEALLSYTRSSHESRLAIDIDGNGVADFMITAVGQITQGDIVV</sequence>
<reference evidence="15 16" key="1">
    <citation type="submission" date="2020-04" db="EMBL/GenBank/DDBJ databases">
        <title>Molecular characterization of pseudomonads from Agaricus bisporus reveal novel blotch 2 pathogens in Western Europe.</title>
        <authorList>
            <person name="Taparia T."/>
            <person name="Krijger M."/>
            <person name="Haynes E."/>
            <person name="Elpinstone J.G."/>
            <person name="Noble R."/>
            <person name="Van Der Wolf J."/>
        </authorList>
    </citation>
    <scope>NUCLEOTIDE SEQUENCE [LARGE SCALE GENOMIC DNA]</scope>
    <source>
        <strain evidence="15 16">IPO3737</strain>
    </source>
</reference>
<comment type="cofactor">
    <cofactor evidence="13">
        <name>Zn(2+)</name>
        <dbReference type="ChEBI" id="CHEBI:29105"/>
    </cofactor>
    <text evidence="13">Binds 1 zinc ion per subunit.</text>
</comment>
<dbReference type="GO" id="GO:0008270">
    <property type="term" value="F:zinc ion binding"/>
    <property type="evidence" value="ECO:0007669"/>
    <property type="project" value="InterPro"/>
</dbReference>
<dbReference type="RefSeq" id="WP_177057040.1">
    <property type="nucleotide sequence ID" value="NZ_JACAPS010000011.1"/>
</dbReference>
<evidence type="ECO:0000256" key="6">
    <source>
        <dbReference type="ARBA" id="ARBA00022723"/>
    </source>
</evidence>
<protein>
    <submittedName>
        <fullName evidence="15">M10 family metallopeptidase</fullName>
    </submittedName>
</protein>
<gene>
    <name evidence="15" type="ORF">HX876_09325</name>
</gene>
<dbReference type="AlphaFoldDB" id="A0A7Y7YAD6"/>
<evidence type="ECO:0000256" key="4">
    <source>
        <dbReference type="ARBA" id="ARBA00022525"/>
    </source>
</evidence>
<feature type="active site" evidence="12">
    <location>
        <position position="181"/>
    </location>
</feature>
<feature type="binding site" evidence="13">
    <location>
        <position position="190"/>
    </location>
    <ligand>
        <name>Zn(2+)</name>
        <dbReference type="ChEBI" id="CHEBI:29105"/>
        <note>catalytic</note>
    </ligand>
</feature>
<keyword evidence="7" id="KW-0677">Repeat</keyword>
<keyword evidence="4" id="KW-0964">Secreted</keyword>
<evidence type="ECO:0000256" key="9">
    <source>
        <dbReference type="ARBA" id="ARBA00022833"/>
    </source>
</evidence>
<dbReference type="Pfam" id="PF00353">
    <property type="entry name" value="HemolysinCabind"/>
    <property type="match status" value="1"/>
</dbReference>
<evidence type="ECO:0000313" key="15">
    <source>
        <dbReference type="EMBL" id="NWC32592.1"/>
    </source>
</evidence>
<dbReference type="EMBL" id="JACAQD010000011">
    <property type="protein sequence ID" value="NWC32592.1"/>
    <property type="molecule type" value="Genomic_DNA"/>
</dbReference>
<dbReference type="CDD" id="cd04277">
    <property type="entry name" value="ZnMc_serralysin_like"/>
    <property type="match status" value="1"/>
</dbReference>
<keyword evidence="5" id="KW-0645">Protease</keyword>
<keyword evidence="6 13" id="KW-0479">Metal-binding</keyword>
<dbReference type="SUPFAM" id="SSF55486">
    <property type="entry name" value="Metalloproteases ('zincins'), catalytic domain"/>
    <property type="match status" value="1"/>
</dbReference>
<dbReference type="InterPro" id="IPR024079">
    <property type="entry name" value="MetalloPept_cat_dom_sf"/>
</dbReference>
<dbReference type="Pfam" id="PF08548">
    <property type="entry name" value="Peptidase_M10_C"/>
    <property type="match status" value="1"/>
</dbReference>
<keyword evidence="11" id="KW-0482">Metalloprotease</keyword>
<dbReference type="GO" id="GO:0005615">
    <property type="term" value="C:extracellular space"/>
    <property type="evidence" value="ECO:0007669"/>
    <property type="project" value="InterPro"/>
</dbReference>
<dbReference type="GO" id="GO:0004222">
    <property type="term" value="F:metalloendopeptidase activity"/>
    <property type="evidence" value="ECO:0007669"/>
    <property type="project" value="InterPro"/>
</dbReference>
<feature type="binding site" evidence="13">
    <location>
        <position position="184"/>
    </location>
    <ligand>
        <name>Zn(2+)</name>
        <dbReference type="ChEBI" id="CHEBI:29105"/>
        <note>catalytic</note>
    </ligand>
</feature>
<dbReference type="Gene3D" id="3.40.390.10">
    <property type="entry name" value="Collagenase (Catalytic Domain)"/>
    <property type="match status" value="1"/>
</dbReference>
<dbReference type="NCBIfam" id="NF035945">
    <property type="entry name" value="Zn_serralysin"/>
    <property type="match status" value="1"/>
</dbReference>
<comment type="similarity">
    <text evidence="3">Belongs to the peptidase M10B family.</text>
</comment>
<feature type="domain" description="Peptidase metallopeptidase" evidence="14">
    <location>
        <begin position="51"/>
        <end position="235"/>
    </location>
</feature>
<dbReference type="InterPro" id="IPR034033">
    <property type="entry name" value="Serralysin-like"/>
</dbReference>
<organism evidence="15 16">
    <name type="scientific">Pseudomonas gingeri</name>
    <dbReference type="NCBI Taxonomy" id="117681"/>
    <lineage>
        <taxon>Bacteria</taxon>
        <taxon>Pseudomonadati</taxon>
        <taxon>Pseudomonadota</taxon>
        <taxon>Gammaproteobacteria</taxon>
        <taxon>Pseudomonadales</taxon>
        <taxon>Pseudomonadaceae</taxon>
        <taxon>Pseudomonas</taxon>
    </lineage>
</organism>
<evidence type="ECO:0000256" key="11">
    <source>
        <dbReference type="ARBA" id="ARBA00023049"/>
    </source>
</evidence>
<evidence type="ECO:0000256" key="1">
    <source>
        <dbReference type="ARBA" id="ARBA00001913"/>
    </source>
</evidence>
<dbReference type="Pfam" id="PF13688">
    <property type="entry name" value="Reprolysin_5"/>
    <property type="match status" value="1"/>
</dbReference>
<keyword evidence="10" id="KW-0106">Calcium</keyword>
<dbReference type="PRINTS" id="PR00313">
    <property type="entry name" value="CABNDNGRPT"/>
</dbReference>
<keyword evidence="9 13" id="KW-0862">Zinc</keyword>
<evidence type="ECO:0000256" key="8">
    <source>
        <dbReference type="ARBA" id="ARBA00022801"/>
    </source>
</evidence>
<dbReference type="SMART" id="SM00235">
    <property type="entry name" value="ZnMc"/>
    <property type="match status" value="1"/>
</dbReference>
<evidence type="ECO:0000256" key="10">
    <source>
        <dbReference type="ARBA" id="ARBA00022837"/>
    </source>
</evidence>
<dbReference type="Proteomes" id="UP000520592">
    <property type="component" value="Unassembled WGS sequence"/>
</dbReference>
<evidence type="ECO:0000256" key="5">
    <source>
        <dbReference type="ARBA" id="ARBA00022670"/>
    </source>
</evidence>
<evidence type="ECO:0000313" key="16">
    <source>
        <dbReference type="Proteomes" id="UP000520592"/>
    </source>
</evidence>
<feature type="binding site" evidence="13">
    <location>
        <position position="180"/>
    </location>
    <ligand>
        <name>Zn(2+)</name>
        <dbReference type="ChEBI" id="CHEBI:29105"/>
        <note>catalytic</note>
    </ligand>
</feature>
<dbReference type="InterPro" id="IPR006026">
    <property type="entry name" value="Peptidase_Metallo"/>
</dbReference>
<dbReference type="Gene3D" id="2.150.10.10">
    <property type="entry name" value="Serralysin-like metalloprotease, C-terminal"/>
    <property type="match status" value="1"/>
</dbReference>